<evidence type="ECO:0000256" key="8">
    <source>
        <dbReference type="ARBA" id="ARBA00022898"/>
    </source>
</evidence>
<keyword evidence="6 10" id="KW-0808">Transferase</keyword>
<comment type="function">
    <text evidence="2 10">Catalyzes the decarboxylative condensation of pimeloyl-[acyl-carrier protein] and L-alanine to produce 8-amino-7-oxononanoate (AON), [acyl-carrier protein], and carbon dioxide.</text>
</comment>
<evidence type="ECO:0000313" key="12">
    <source>
        <dbReference type="EMBL" id="QRG67385.1"/>
    </source>
</evidence>
<evidence type="ECO:0000256" key="3">
    <source>
        <dbReference type="ARBA" id="ARBA00004746"/>
    </source>
</evidence>
<reference evidence="12 13" key="1">
    <citation type="submission" date="2021-01" db="EMBL/GenBank/DDBJ databases">
        <title>Identification of strong promoters based on the transcriptome of Brevibacillus choshinensis.</title>
        <authorList>
            <person name="Yao D."/>
            <person name="Zhang K."/>
            <person name="Wu J."/>
        </authorList>
    </citation>
    <scope>NUCLEOTIDE SEQUENCE [LARGE SCALE GENOMIC DNA]</scope>
    <source>
        <strain evidence="12 13">HPD31-SP3</strain>
    </source>
</reference>
<evidence type="ECO:0000256" key="6">
    <source>
        <dbReference type="ARBA" id="ARBA00022679"/>
    </source>
</evidence>
<evidence type="ECO:0000256" key="2">
    <source>
        <dbReference type="ARBA" id="ARBA00002513"/>
    </source>
</evidence>
<dbReference type="GO" id="GO:0008710">
    <property type="term" value="F:8-amino-7-oxononanoate synthase activity"/>
    <property type="evidence" value="ECO:0007669"/>
    <property type="project" value="UniProtKB-EC"/>
</dbReference>
<evidence type="ECO:0000256" key="1">
    <source>
        <dbReference type="ARBA" id="ARBA00001933"/>
    </source>
</evidence>
<comment type="cofactor">
    <cofactor evidence="1 10">
        <name>pyridoxal 5'-phosphate</name>
        <dbReference type="ChEBI" id="CHEBI:597326"/>
    </cofactor>
</comment>
<dbReference type="InterPro" id="IPR004839">
    <property type="entry name" value="Aminotransferase_I/II_large"/>
</dbReference>
<comment type="similarity">
    <text evidence="4 10">Belongs to the class-II pyridoxal-phosphate-dependent aminotransferase family. BioF subfamily.</text>
</comment>
<dbReference type="Proteomes" id="UP000596248">
    <property type="component" value="Chromosome"/>
</dbReference>
<gene>
    <name evidence="12" type="primary">bioF</name>
    <name evidence="12" type="ORF">JNE38_28785</name>
</gene>
<dbReference type="InterPro" id="IPR004723">
    <property type="entry name" value="AONS_Archaea/Proteobacteria"/>
</dbReference>
<dbReference type="NCBIfam" id="TIGR00858">
    <property type="entry name" value="bioF"/>
    <property type="match status" value="1"/>
</dbReference>
<dbReference type="Gene3D" id="3.90.1150.10">
    <property type="entry name" value="Aspartate Aminotransferase, domain 1"/>
    <property type="match status" value="1"/>
</dbReference>
<keyword evidence="8 10" id="KW-0663">Pyridoxal phosphate</keyword>
<comment type="pathway">
    <text evidence="3 10">Cofactor biosynthesis; biotin biosynthesis.</text>
</comment>
<keyword evidence="7" id="KW-0093">Biotin biosynthesis</keyword>
<keyword evidence="13" id="KW-1185">Reference proteome</keyword>
<dbReference type="InterPro" id="IPR050087">
    <property type="entry name" value="AON_synthase_class-II"/>
</dbReference>
<dbReference type="Pfam" id="PF00155">
    <property type="entry name" value="Aminotran_1_2"/>
    <property type="match status" value="1"/>
</dbReference>
<dbReference type="EMBL" id="CP069127">
    <property type="protein sequence ID" value="QRG67385.1"/>
    <property type="molecule type" value="Genomic_DNA"/>
</dbReference>
<dbReference type="InterPro" id="IPR015424">
    <property type="entry name" value="PyrdxlP-dep_Trfase"/>
</dbReference>
<sequence>MDNRYAWMDEEWARLESMSQARQIRSVESILDERGAWIRIAGRDLLNLSSNNYLGLAQDPRLKEAATRAIEIWGAGAAASRLVHGSCALYAQLEHRLAEWKQRESALVFANGYVANTGVISALVGRGDAVFSDRLNHASIVDGIVLSRAEHYRYRHGDSEHLEHLLKKHGDARRKVIVTDTIFSMDGDTAPLVELVNLRDQYGALLMVDEAHAGGVLGERGEGLCHELGLQDEVDVIMGTFSKAFGSYGAYICADRSVIRYLTSKARSLIYSTALPPSVIASVHAALTIVQEDTGRRAGLRQKAGWFRERLRMRGFAVGEGDAPIIPVMIGDNERALHYSRKLEERGVAAVAIRPPTVPAGTARIRLTVTATHTEDELEWAAVQLCAIRDERGEGRSR</sequence>
<evidence type="ECO:0000256" key="10">
    <source>
        <dbReference type="RuleBase" id="RU003693"/>
    </source>
</evidence>
<dbReference type="PROSITE" id="PS00599">
    <property type="entry name" value="AA_TRANSFER_CLASS_2"/>
    <property type="match status" value="1"/>
</dbReference>
<evidence type="ECO:0000256" key="7">
    <source>
        <dbReference type="ARBA" id="ARBA00022756"/>
    </source>
</evidence>
<dbReference type="PANTHER" id="PTHR13693">
    <property type="entry name" value="CLASS II AMINOTRANSFERASE/8-AMINO-7-OXONONANOATE SYNTHASE"/>
    <property type="match status" value="1"/>
</dbReference>
<proteinExistence type="inferred from homology"/>
<organism evidence="12 13">
    <name type="scientific">Brevibacillus choshinensis</name>
    <dbReference type="NCBI Taxonomy" id="54911"/>
    <lineage>
        <taxon>Bacteria</taxon>
        <taxon>Bacillati</taxon>
        <taxon>Bacillota</taxon>
        <taxon>Bacilli</taxon>
        <taxon>Bacillales</taxon>
        <taxon>Paenibacillaceae</taxon>
        <taxon>Brevibacillus</taxon>
    </lineage>
</organism>
<evidence type="ECO:0000256" key="9">
    <source>
        <dbReference type="ARBA" id="ARBA00047715"/>
    </source>
</evidence>
<evidence type="ECO:0000256" key="5">
    <source>
        <dbReference type="ARBA" id="ARBA00011738"/>
    </source>
</evidence>
<dbReference type="InterPro" id="IPR015421">
    <property type="entry name" value="PyrdxlP-dep_Trfase_major"/>
</dbReference>
<dbReference type="InterPro" id="IPR001917">
    <property type="entry name" value="Aminotrans_II_pyridoxalP_BS"/>
</dbReference>
<name>A0ABX7FNW3_BRECH</name>
<dbReference type="EC" id="2.3.1.47" evidence="10"/>
<evidence type="ECO:0000259" key="11">
    <source>
        <dbReference type="Pfam" id="PF00155"/>
    </source>
</evidence>
<accession>A0ABX7FNW3</accession>
<feature type="domain" description="Aminotransferase class I/classII large" evidence="11">
    <location>
        <begin position="44"/>
        <end position="382"/>
    </location>
</feature>
<comment type="subunit">
    <text evidence="5 10">Homodimer.</text>
</comment>
<protein>
    <recommendedName>
        <fullName evidence="10">8-amino-7-ketopelargonate synthase</fullName>
        <ecNumber evidence="10">2.3.1.47</ecNumber>
    </recommendedName>
</protein>
<dbReference type="PANTHER" id="PTHR13693:SF100">
    <property type="entry name" value="8-AMINO-7-OXONONANOATE SYNTHASE"/>
    <property type="match status" value="1"/>
</dbReference>
<dbReference type="CDD" id="cd06454">
    <property type="entry name" value="KBL_like"/>
    <property type="match status" value="1"/>
</dbReference>
<evidence type="ECO:0000256" key="4">
    <source>
        <dbReference type="ARBA" id="ARBA00010008"/>
    </source>
</evidence>
<dbReference type="RefSeq" id="WP_203354441.1">
    <property type="nucleotide sequence ID" value="NZ_CP069127.1"/>
</dbReference>
<evidence type="ECO:0000313" key="13">
    <source>
        <dbReference type="Proteomes" id="UP000596248"/>
    </source>
</evidence>
<comment type="catalytic activity">
    <reaction evidence="9 10">
        <text>6-carboxyhexanoyl-[ACP] + L-alanine + H(+) = (8S)-8-amino-7-oxononanoate + holo-[ACP] + CO2</text>
        <dbReference type="Rhea" id="RHEA:42288"/>
        <dbReference type="Rhea" id="RHEA-COMP:9685"/>
        <dbReference type="Rhea" id="RHEA-COMP:9955"/>
        <dbReference type="ChEBI" id="CHEBI:15378"/>
        <dbReference type="ChEBI" id="CHEBI:16526"/>
        <dbReference type="ChEBI" id="CHEBI:57972"/>
        <dbReference type="ChEBI" id="CHEBI:64479"/>
        <dbReference type="ChEBI" id="CHEBI:78846"/>
        <dbReference type="ChEBI" id="CHEBI:149468"/>
        <dbReference type="EC" id="2.3.1.47"/>
    </reaction>
</comment>
<dbReference type="InterPro" id="IPR015422">
    <property type="entry name" value="PyrdxlP-dep_Trfase_small"/>
</dbReference>
<dbReference type="SUPFAM" id="SSF53383">
    <property type="entry name" value="PLP-dependent transferases"/>
    <property type="match status" value="1"/>
</dbReference>
<keyword evidence="12" id="KW-0012">Acyltransferase</keyword>
<dbReference type="Gene3D" id="3.40.640.10">
    <property type="entry name" value="Type I PLP-dependent aspartate aminotransferase-like (Major domain)"/>
    <property type="match status" value="1"/>
</dbReference>